<dbReference type="EMBL" id="QCXX01000001">
    <property type="protein sequence ID" value="PUV26565.1"/>
    <property type="molecule type" value="Genomic_DNA"/>
</dbReference>
<dbReference type="InterPro" id="IPR012944">
    <property type="entry name" value="SusD_RagB_dom"/>
</dbReference>
<proteinExistence type="inferred from homology"/>
<dbReference type="RefSeq" id="WP_108632857.1">
    <property type="nucleotide sequence ID" value="NZ_QCXX01000001.1"/>
</dbReference>
<evidence type="ECO:0000256" key="4">
    <source>
        <dbReference type="ARBA" id="ARBA00023136"/>
    </source>
</evidence>
<dbReference type="AlphaFoldDB" id="A0A363P0G0"/>
<evidence type="ECO:0000313" key="9">
    <source>
        <dbReference type="EMBL" id="PUV26565.1"/>
    </source>
</evidence>
<dbReference type="OrthoDB" id="5694214at2"/>
<evidence type="ECO:0000256" key="1">
    <source>
        <dbReference type="ARBA" id="ARBA00004442"/>
    </source>
</evidence>
<evidence type="ECO:0000259" key="7">
    <source>
        <dbReference type="Pfam" id="PF07980"/>
    </source>
</evidence>
<dbReference type="InterPro" id="IPR011990">
    <property type="entry name" value="TPR-like_helical_dom_sf"/>
</dbReference>
<evidence type="ECO:0000259" key="8">
    <source>
        <dbReference type="Pfam" id="PF14322"/>
    </source>
</evidence>
<dbReference type="Pfam" id="PF07980">
    <property type="entry name" value="SusD_RagB"/>
    <property type="match status" value="1"/>
</dbReference>
<keyword evidence="3 6" id="KW-0732">Signal</keyword>
<evidence type="ECO:0000256" key="6">
    <source>
        <dbReference type="SAM" id="SignalP"/>
    </source>
</evidence>
<keyword evidence="4" id="KW-0472">Membrane</keyword>
<evidence type="ECO:0000313" key="10">
    <source>
        <dbReference type="Proteomes" id="UP000250831"/>
    </source>
</evidence>
<dbReference type="Proteomes" id="UP000250831">
    <property type="component" value="Unassembled WGS sequence"/>
</dbReference>
<dbReference type="InterPro" id="IPR033985">
    <property type="entry name" value="SusD-like_N"/>
</dbReference>
<organism evidence="9 10">
    <name type="scientific">Sphingobacterium athyrii</name>
    <dbReference type="NCBI Taxonomy" id="2152717"/>
    <lineage>
        <taxon>Bacteria</taxon>
        <taxon>Pseudomonadati</taxon>
        <taxon>Bacteroidota</taxon>
        <taxon>Sphingobacteriia</taxon>
        <taxon>Sphingobacteriales</taxon>
        <taxon>Sphingobacteriaceae</taxon>
        <taxon>Sphingobacterium</taxon>
    </lineage>
</organism>
<feature type="domain" description="RagB/SusD" evidence="7">
    <location>
        <begin position="264"/>
        <end position="504"/>
    </location>
</feature>
<reference evidence="9 10" key="1">
    <citation type="submission" date="2018-04" db="EMBL/GenBank/DDBJ databases">
        <title>Sphingobacterium sp. M46 Genome.</title>
        <authorList>
            <person name="Cheng J."/>
            <person name="Li Y."/>
        </authorList>
    </citation>
    <scope>NUCLEOTIDE SEQUENCE [LARGE SCALE GENOMIC DNA]</scope>
    <source>
        <strain evidence="9 10">M46</strain>
    </source>
</reference>
<dbReference type="Pfam" id="PF14322">
    <property type="entry name" value="SusD-like_3"/>
    <property type="match status" value="1"/>
</dbReference>
<comment type="caution">
    <text evidence="9">The sequence shown here is derived from an EMBL/GenBank/DDBJ whole genome shotgun (WGS) entry which is preliminary data.</text>
</comment>
<sequence>MKKKFITALMLSGLFFGSCNSALDLNPLDQIASDNYFSKKSDFDNALAGVYASLQSEAFSYGMPFRDCLTDNGYNQFNSGSVNEIVGGNLNPTTGGYETGIYNDAYVGIGRANRLIEKLQGYNGSDMNDAEKKNMEAEARFIRAFVYFQLYSIYGEVPLVLTPLSLEDQRQPKESAENILKQIRADLDFGIANLAAKPYFNNGGHATASSAKTLKARVLLFAAYGDKGVPDLAILKEVKDLCTDVMKEYTLSMAFENVFRDATQKNNTEIIFSVNFLAPNNTAPWDMYLGDWIAASPLQNLVDTYECKDGLPFGESPLTDRTNPFKDRDPRLSKTIFVDHPDFGGGKIHTPSNPRPTGYGVLKFLDPANLPFGFSTLSQQDAVVLRFGEVLLMYAEAQNEIAGPDQSVYDAMKTLRSRVQMPGFPAGYTKEKMRERIRHERRVELAFEGLRHYDLIRWHIAGEVLNAVKDSKVPYHFEDKFYRWPLPQTEIEKSAGVLIQNPNYK</sequence>
<gene>
    <name evidence="9" type="ORF">DCO56_06400</name>
</gene>
<accession>A0A363P0G0</accession>
<evidence type="ECO:0000256" key="2">
    <source>
        <dbReference type="ARBA" id="ARBA00006275"/>
    </source>
</evidence>
<keyword evidence="10" id="KW-1185">Reference proteome</keyword>
<feature type="chain" id="PRO_5016990959" evidence="6">
    <location>
        <begin position="22"/>
        <end position="505"/>
    </location>
</feature>
<comment type="subcellular location">
    <subcellularLocation>
        <location evidence="1">Cell outer membrane</location>
    </subcellularLocation>
</comment>
<dbReference type="SUPFAM" id="SSF48452">
    <property type="entry name" value="TPR-like"/>
    <property type="match status" value="1"/>
</dbReference>
<dbReference type="Gene3D" id="1.25.40.390">
    <property type="match status" value="1"/>
</dbReference>
<name>A0A363P0G0_9SPHI</name>
<dbReference type="PROSITE" id="PS51257">
    <property type="entry name" value="PROKAR_LIPOPROTEIN"/>
    <property type="match status" value="1"/>
</dbReference>
<evidence type="ECO:0000256" key="5">
    <source>
        <dbReference type="ARBA" id="ARBA00023237"/>
    </source>
</evidence>
<evidence type="ECO:0000256" key="3">
    <source>
        <dbReference type="ARBA" id="ARBA00022729"/>
    </source>
</evidence>
<feature type="domain" description="SusD-like N-terminal" evidence="8">
    <location>
        <begin position="33"/>
        <end position="220"/>
    </location>
</feature>
<dbReference type="CDD" id="cd08977">
    <property type="entry name" value="SusD"/>
    <property type="match status" value="1"/>
</dbReference>
<dbReference type="GO" id="GO:0009279">
    <property type="term" value="C:cell outer membrane"/>
    <property type="evidence" value="ECO:0007669"/>
    <property type="project" value="UniProtKB-SubCell"/>
</dbReference>
<comment type="similarity">
    <text evidence="2">Belongs to the SusD family.</text>
</comment>
<keyword evidence="5" id="KW-0998">Cell outer membrane</keyword>
<protein>
    <submittedName>
        <fullName evidence="9">RagB/SusD family nutrient uptake outer membrane protein</fullName>
    </submittedName>
</protein>
<feature type="signal peptide" evidence="6">
    <location>
        <begin position="1"/>
        <end position="21"/>
    </location>
</feature>